<keyword evidence="3" id="KW-0238">DNA-binding</keyword>
<evidence type="ECO:0000313" key="6">
    <source>
        <dbReference type="Proteomes" id="UP000251800"/>
    </source>
</evidence>
<proteinExistence type="inferred from homology"/>
<comment type="caution">
    <text evidence="5">The sequence shown here is derived from an EMBL/GenBank/DDBJ whole genome shotgun (WGS) entry which is preliminary data.</text>
</comment>
<evidence type="ECO:0000259" key="4">
    <source>
        <dbReference type="Pfam" id="PF01420"/>
    </source>
</evidence>
<dbReference type="PANTHER" id="PTHR30408:SF12">
    <property type="entry name" value="TYPE I RESTRICTION ENZYME MJAVIII SPECIFICITY SUBUNIT"/>
    <property type="match status" value="1"/>
</dbReference>
<evidence type="ECO:0000256" key="3">
    <source>
        <dbReference type="ARBA" id="ARBA00023125"/>
    </source>
</evidence>
<dbReference type="AlphaFoldDB" id="A0A363UQM2"/>
<accession>A0A363UQM2</accession>
<dbReference type="SUPFAM" id="SSF116734">
    <property type="entry name" value="DNA methylase specificity domain"/>
    <property type="match status" value="2"/>
</dbReference>
<dbReference type="InterPro" id="IPR044946">
    <property type="entry name" value="Restrct_endonuc_typeI_TRD_sf"/>
</dbReference>
<feature type="domain" description="Type I restriction modification DNA specificity" evidence="4">
    <location>
        <begin position="3"/>
        <end position="40"/>
    </location>
</feature>
<protein>
    <recommendedName>
        <fullName evidence="4">Type I restriction modification DNA specificity domain-containing protein</fullName>
    </recommendedName>
</protein>
<dbReference type="InterPro" id="IPR052021">
    <property type="entry name" value="Type-I_RS_S_subunit"/>
</dbReference>
<name>A0A363UQM2_9GAMM</name>
<dbReference type="GO" id="GO:0003677">
    <property type="term" value="F:DNA binding"/>
    <property type="evidence" value="ECO:0007669"/>
    <property type="project" value="UniProtKB-KW"/>
</dbReference>
<sequence length="263" mass="29414">MRNEHLNELEIPLPPLPEQRRIAAILDKADALRAKRREAIAKLDQLLQSVFLDMFGDPVTNPKGWAEVPVGSLAERITKGESPKWQGFEYCDDGVRFITSENVGRGRMIRKDKFIPSDFDDKICRSRLKSSDLLINLVGASIGRLSIMEDDLLPANINQAVATVTLDRTRISVDFVMAMLLTPSGQNRLLGGKVDAARANISLKNIRDLVLPLPPLPMQRRFEQLCGVIRHRRMELAYSGSKQDELLASLQQRAFSGQLSQAA</sequence>
<comment type="similarity">
    <text evidence="1">Belongs to the type-I restriction system S methylase family.</text>
</comment>
<evidence type="ECO:0000313" key="5">
    <source>
        <dbReference type="EMBL" id="PWN57763.1"/>
    </source>
</evidence>
<organism evidence="5 6">
    <name type="scientific">Abyssibacter profundi</name>
    <dbReference type="NCBI Taxonomy" id="2182787"/>
    <lineage>
        <taxon>Bacteria</taxon>
        <taxon>Pseudomonadati</taxon>
        <taxon>Pseudomonadota</taxon>
        <taxon>Gammaproteobacteria</taxon>
        <taxon>Chromatiales</taxon>
        <taxon>Oceanococcaceae</taxon>
        <taxon>Abyssibacter</taxon>
    </lineage>
</organism>
<gene>
    <name evidence="5" type="ORF">DEH80_01090</name>
</gene>
<reference evidence="5 6" key="1">
    <citation type="submission" date="2018-05" db="EMBL/GenBank/DDBJ databases">
        <title>Abyssibacter profundi OUC007T gen. nov., sp. nov, a marine bacterium isolated from seawater of the Mariana Trench.</title>
        <authorList>
            <person name="Zhou S."/>
        </authorList>
    </citation>
    <scope>NUCLEOTIDE SEQUENCE [LARGE SCALE GENOMIC DNA]</scope>
    <source>
        <strain evidence="5 6">OUC007</strain>
    </source>
</reference>
<keyword evidence="6" id="KW-1185">Reference proteome</keyword>
<dbReference type="OrthoDB" id="398435at2"/>
<evidence type="ECO:0000256" key="1">
    <source>
        <dbReference type="ARBA" id="ARBA00010923"/>
    </source>
</evidence>
<dbReference type="PANTHER" id="PTHR30408">
    <property type="entry name" value="TYPE-1 RESTRICTION ENZYME ECOKI SPECIFICITY PROTEIN"/>
    <property type="match status" value="1"/>
</dbReference>
<dbReference type="Pfam" id="PF01420">
    <property type="entry name" value="Methylase_S"/>
    <property type="match status" value="1"/>
</dbReference>
<dbReference type="Gene3D" id="3.90.220.20">
    <property type="entry name" value="DNA methylase specificity domains"/>
    <property type="match status" value="2"/>
</dbReference>
<dbReference type="Proteomes" id="UP000251800">
    <property type="component" value="Unassembled WGS sequence"/>
</dbReference>
<dbReference type="EMBL" id="QEQK01000001">
    <property type="protein sequence ID" value="PWN57763.1"/>
    <property type="molecule type" value="Genomic_DNA"/>
</dbReference>
<dbReference type="InterPro" id="IPR000055">
    <property type="entry name" value="Restrct_endonuc_typeI_TRD"/>
</dbReference>
<evidence type="ECO:0000256" key="2">
    <source>
        <dbReference type="ARBA" id="ARBA00022747"/>
    </source>
</evidence>
<keyword evidence="2" id="KW-0680">Restriction system</keyword>
<dbReference type="GO" id="GO:0009307">
    <property type="term" value="P:DNA restriction-modification system"/>
    <property type="evidence" value="ECO:0007669"/>
    <property type="project" value="UniProtKB-KW"/>
</dbReference>